<evidence type="ECO:0000256" key="8">
    <source>
        <dbReference type="RuleBase" id="RU363041"/>
    </source>
</evidence>
<dbReference type="PANTHER" id="PTHR30269">
    <property type="entry name" value="TRANSMEMBRANE PROTEIN YFCA"/>
    <property type="match status" value="1"/>
</dbReference>
<dbReference type="EMBL" id="RCZM01000002">
    <property type="protein sequence ID" value="TPG17939.1"/>
    <property type="molecule type" value="Genomic_DNA"/>
</dbReference>
<evidence type="ECO:0000256" key="7">
    <source>
        <dbReference type="ARBA" id="ARBA00023136"/>
    </source>
</evidence>
<dbReference type="InterPro" id="IPR002781">
    <property type="entry name" value="TM_pro_TauE-like"/>
</dbReference>
<reference evidence="9 10" key="1">
    <citation type="journal article" date="2019" name="Environ. Microbiol.">
        <title>Species interactions and distinct microbial communities in high Arctic permafrost affected cryosols are associated with the CH4 and CO2 gas fluxes.</title>
        <authorList>
            <person name="Altshuler I."/>
            <person name="Hamel J."/>
            <person name="Turney S."/>
            <person name="Magnuson E."/>
            <person name="Levesque R."/>
            <person name="Greer C."/>
            <person name="Whyte L.G."/>
        </authorList>
    </citation>
    <scope>NUCLEOTIDE SEQUENCE [LARGE SCALE GENOMIC DNA]</scope>
    <source>
        <strain evidence="9 10">S9.3A</strain>
    </source>
</reference>
<evidence type="ECO:0000313" key="10">
    <source>
        <dbReference type="Proteomes" id="UP000317722"/>
    </source>
</evidence>
<accession>A0A502D0N8</accession>
<keyword evidence="6 8" id="KW-1133">Transmembrane helix</keyword>
<dbReference type="Pfam" id="PF01925">
    <property type="entry name" value="TauE"/>
    <property type="match status" value="1"/>
</dbReference>
<protein>
    <recommendedName>
        <fullName evidence="8">Probable membrane transporter protein</fullName>
    </recommendedName>
</protein>
<comment type="similarity">
    <text evidence="2 8">Belongs to the 4-toluene sulfonate uptake permease (TSUP) (TC 2.A.102) family.</text>
</comment>
<comment type="subcellular location">
    <subcellularLocation>
        <location evidence="1 8">Cell membrane</location>
        <topology evidence="1 8">Multi-pass membrane protein</topology>
    </subcellularLocation>
</comment>
<feature type="transmembrane region" description="Helical" evidence="8">
    <location>
        <begin position="189"/>
        <end position="210"/>
    </location>
</feature>
<evidence type="ECO:0000256" key="1">
    <source>
        <dbReference type="ARBA" id="ARBA00004651"/>
    </source>
</evidence>
<feature type="transmembrane region" description="Helical" evidence="8">
    <location>
        <begin position="222"/>
        <end position="240"/>
    </location>
</feature>
<gene>
    <name evidence="9" type="ORF">EAH86_05795</name>
</gene>
<dbReference type="InterPro" id="IPR052017">
    <property type="entry name" value="TSUP"/>
</dbReference>
<feature type="transmembrane region" description="Helical" evidence="8">
    <location>
        <begin position="73"/>
        <end position="94"/>
    </location>
</feature>
<dbReference type="Proteomes" id="UP000317722">
    <property type="component" value="Unassembled WGS sequence"/>
</dbReference>
<feature type="transmembrane region" description="Helical" evidence="8">
    <location>
        <begin position="128"/>
        <end position="152"/>
    </location>
</feature>
<evidence type="ECO:0000256" key="5">
    <source>
        <dbReference type="ARBA" id="ARBA00022692"/>
    </source>
</evidence>
<keyword evidence="5 8" id="KW-0812">Transmembrane</keyword>
<dbReference type="AlphaFoldDB" id="A0A502D0N8"/>
<keyword evidence="3" id="KW-0813">Transport</keyword>
<dbReference type="OrthoDB" id="5472127at2"/>
<name>A0A502D0N8_9MICO</name>
<keyword evidence="10" id="KW-1185">Reference proteome</keyword>
<evidence type="ECO:0000256" key="4">
    <source>
        <dbReference type="ARBA" id="ARBA00022475"/>
    </source>
</evidence>
<evidence type="ECO:0000256" key="2">
    <source>
        <dbReference type="ARBA" id="ARBA00009142"/>
    </source>
</evidence>
<keyword evidence="7 8" id="KW-0472">Membrane</keyword>
<dbReference type="PANTHER" id="PTHR30269:SF37">
    <property type="entry name" value="MEMBRANE TRANSPORTER PROTEIN"/>
    <property type="match status" value="1"/>
</dbReference>
<proteinExistence type="inferred from homology"/>
<evidence type="ECO:0000256" key="3">
    <source>
        <dbReference type="ARBA" id="ARBA00022448"/>
    </source>
</evidence>
<sequence>MLMDWTTVLLLGFALFAGAFVQSSIGFGMAVVAAPFLVLFAPELMPGALLVTSFSLPVVQLVHGPRDIAWRSLSWALVARLLVTPLGVVAVAVLSVRAISVVTGLLILLTVVASVSALEVRATPANSVVAGAIAGFSGTAASIGGPFFALVLQHERPTRLRATLSAFFLVGAAMAVTGLSVVGEFTHEHLVAGIVWIPFMALGYAAAAPARARLDRDRLRRAVLAFCVVASVSVIVRAVWF</sequence>
<organism evidence="9 10">
    <name type="scientific">Pedococcus bigeumensis</name>
    <dbReference type="NCBI Taxonomy" id="433644"/>
    <lineage>
        <taxon>Bacteria</taxon>
        <taxon>Bacillati</taxon>
        <taxon>Actinomycetota</taxon>
        <taxon>Actinomycetes</taxon>
        <taxon>Micrococcales</taxon>
        <taxon>Intrasporangiaceae</taxon>
        <taxon>Pedococcus</taxon>
    </lineage>
</organism>
<comment type="caution">
    <text evidence="9">The sequence shown here is derived from an EMBL/GenBank/DDBJ whole genome shotgun (WGS) entry which is preliminary data.</text>
</comment>
<evidence type="ECO:0000256" key="6">
    <source>
        <dbReference type="ARBA" id="ARBA00022989"/>
    </source>
</evidence>
<feature type="transmembrane region" description="Helical" evidence="8">
    <location>
        <begin position="101"/>
        <end position="122"/>
    </location>
</feature>
<evidence type="ECO:0000313" key="9">
    <source>
        <dbReference type="EMBL" id="TPG17939.1"/>
    </source>
</evidence>
<feature type="transmembrane region" description="Helical" evidence="8">
    <location>
        <begin position="164"/>
        <end position="183"/>
    </location>
</feature>
<dbReference type="GO" id="GO:0005886">
    <property type="term" value="C:plasma membrane"/>
    <property type="evidence" value="ECO:0007669"/>
    <property type="project" value="UniProtKB-SubCell"/>
</dbReference>
<keyword evidence="4 8" id="KW-1003">Cell membrane</keyword>